<accession>A0A1B8HQK1</accession>
<dbReference type="Proteomes" id="UP000092247">
    <property type="component" value="Unassembled WGS sequence"/>
</dbReference>
<evidence type="ECO:0000313" key="1">
    <source>
        <dbReference type="EMBL" id="OBU11484.1"/>
    </source>
</evidence>
<name>A0A1B8HQK1_9GAMM</name>
<gene>
    <name evidence="1" type="ORF">AYY17_01805</name>
</gene>
<evidence type="ECO:0000313" key="2">
    <source>
        <dbReference type="Proteomes" id="UP000092247"/>
    </source>
</evidence>
<comment type="caution">
    <text evidence="1">The sequence shown here is derived from an EMBL/GenBank/DDBJ whole genome shotgun (WGS) entry which is preliminary data.</text>
</comment>
<protein>
    <submittedName>
        <fullName evidence="1">Uncharacterized protein</fullName>
    </submittedName>
</protein>
<proteinExistence type="predicted"/>
<organism evidence="1 2">
    <name type="scientific">Morganella psychrotolerans</name>
    <dbReference type="NCBI Taxonomy" id="368603"/>
    <lineage>
        <taxon>Bacteria</taxon>
        <taxon>Pseudomonadati</taxon>
        <taxon>Pseudomonadota</taxon>
        <taxon>Gammaproteobacteria</taxon>
        <taxon>Enterobacterales</taxon>
        <taxon>Morganellaceae</taxon>
        <taxon>Morganella</taxon>
    </lineage>
</organism>
<dbReference type="AlphaFoldDB" id="A0A1B8HQK1"/>
<reference evidence="1 2" key="1">
    <citation type="submission" date="2016-06" db="EMBL/GenBank/DDBJ databases">
        <authorList>
            <person name="Kjaerup R.B."/>
            <person name="Dalgaard T.S."/>
            <person name="Juul-Madsen H.R."/>
        </authorList>
    </citation>
    <scope>NUCLEOTIDE SEQUENCE [LARGE SCALE GENOMIC DNA]</scope>
    <source>
        <strain evidence="1 2">GCSL-Mp3</strain>
    </source>
</reference>
<sequence>MAKNPVFNVYHDTGEIDNIIDSLAFVIHSEQVDFSKTSMTFDSRYLKGGEKIIAVPIVTHRSEMQGNYPTVTNINISGNKVTWKYEHDSGMASATIPIIHIFKLMGK</sequence>
<dbReference type="RefSeq" id="WP_067420789.1">
    <property type="nucleotide sequence ID" value="NZ_LZEX01000001.1"/>
</dbReference>
<dbReference type="EMBL" id="LZEX01000001">
    <property type="protein sequence ID" value="OBU11484.1"/>
    <property type="molecule type" value="Genomic_DNA"/>
</dbReference>